<keyword evidence="3" id="KW-1185">Reference proteome</keyword>
<evidence type="ECO:0000256" key="1">
    <source>
        <dbReference type="SAM" id="Phobius"/>
    </source>
</evidence>
<keyword evidence="1" id="KW-0812">Transmembrane</keyword>
<feature type="transmembrane region" description="Helical" evidence="1">
    <location>
        <begin position="154"/>
        <end position="173"/>
    </location>
</feature>
<name>A0A263CXV8_9PSEU</name>
<gene>
    <name evidence="2" type="ORF">CFN78_26730</name>
</gene>
<feature type="transmembrane region" description="Helical" evidence="1">
    <location>
        <begin position="194"/>
        <end position="210"/>
    </location>
</feature>
<organism evidence="2 3">
    <name type="scientific">Amycolatopsis antarctica</name>
    <dbReference type="NCBI Taxonomy" id="1854586"/>
    <lineage>
        <taxon>Bacteria</taxon>
        <taxon>Bacillati</taxon>
        <taxon>Actinomycetota</taxon>
        <taxon>Actinomycetes</taxon>
        <taxon>Pseudonocardiales</taxon>
        <taxon>Pseudonocardiaceae</taxon>
        <taxon>Amycolatopsis</taxon>
    </lineage>
</organism>
<keyword evidence="1" id="KW-0472">Membrane</keyword>
<protein>
    <submittedName>
        <fullName evidence="2">Uncharacterized protein</fullName>
    </submittedName>
</protein>
<proteinExistence type="predicted"/>
<feature type="transmembrane region" description="Helical" evidence="1">
    <location>
        <begin position="60"/>
        <end position="79"/>
    </location>
</feature>
<dbReference type="RefSeq" id="WP_094865812.1">
    <property type="nucleotide sequence ID" value="NZ_NKYE01000023.1"/>
</dbReference>
<feature type="transmembrane region" description="Helical" evidence="1">
    <location>
        <begin position="6"/>
        <end position="27"/>
    </location>
</feature>
<sequence length="244" mass="25508">MPLDNLLGVALVTGLIGIAILVVLWPNERHGERLLRRWGVADPSGADVTTAVTYLRRRRFWYPWLFLGIPVITGALGGLDDERRSTGWAVLATLLLGALIAELLALRPSRQPRREAMLAARGIGDLVPGWGIALAAVASAAILGRLAVEAQWAATAWAGGIVLAALAVAALAVRRPASGRVEVDLALRARSARVAVGLGPTVAALVPGSITATWTWWVGLTAGVLALVALLTLTGGRRAPAAAR</sequence>
<dbReference type="EMBL" id="NKYE01000023">
    <property type="protein sequence ID" value="OZM70166.1"/>
    <property type="molecule type" value="Genomic_DNA"/>
</dbReference>
<accession>A0A263CXV8</accession>
<dbReference type="Proteomes" id="UP000242444">
    <property type="component" value="Unassembled WGS sequence"/>
</dbReference>
<keyword evidence="1" id="KW-1133">Transmembrane helix</keyword>
<feature type="transmembrane region" description="Helical" evidence="1">
    <location>
        <begin position="216"/>
        <end position="236"/>
    </location>
</feature>
<dbReference type="OrthoDB" id="3693152at2"/>
<dbReference type="AlphaFoldDB" id="A0A263CXV8"/>
<feature type="transmembrane region" description="Helical" evidence="1">
    <location>
        <begin position="127"/>
        <end position="148"/>
    </location>
</feature>
<feature type="transmembrane region" description="Helical" evidence="1">
    <location>
        <begin position="85"/>
        <end position="106"/>
    </location>
</feature>
<comment type="caution">
    <text evidence="2">The sequence shown here is derived from an EMBL/GenBank/DDBJ whole genome shotgun (WGS) entry which is preliminary data.</text>
</comment>
<dbReference type="InParanoid" id="A0A263CXV8"/>
<reference evidence="2 3" key="1">
    <citation type="submission" date="2017-07" db="EMBL/GenBank/DDBJ databases">
        <title>Amycolatopsis antarcticus sp. nov., isolated from the surface of an Antarcticus brown macroalga.</title>
        <authorList>
            <person name="Wang J."/>
            <person name="Leiva S."/>
            <person name="Huang J."/>
            <person name="Huang Y."/>
        </authorList>
    </citation>
    <scope>NUCLEOTIDE SEQUENCE [LARGE SCALE GENOMIC DNA]</scope>
    <source>
        <strain evidence="2 3">AU-G6</strain>
    </source>
</reference>
<evidence type="ECO:0000313" key="2">
    <source>
        <dbReference type="EMBL" id="OZM70166.1"/>
    </source>
</evidence>
<evidence type="ECO:0000313" key="3">
    <source>
        <dbReference type="Proteomes" id="UP000242444"/>
    </source>
</evidence>